<proteinExistence type="predicted"/>
<dbReference type="Proteomes" id="UP000305887">
    <property type="component" value="Unassembled WGS sequence"/>
</dbReference>
<accession>A0A5C4N266</accession>
<name>A0A5C4N266_9RHOB</name>
<dbReference type="OrthoDB" id="8281596at2"/>
<evidence type="ECO:0000313" key="2">
    <source>
        <dbReference type="EMBL" id="TNC52309.1"/>
    </source>
</evidence>
<feature type="compositionally biased region" description="Basic and acidic residues" evidence="1">
    <location>
        <begin position="39"/>
        <end position="52"/>
    </location>
</feature>
<feature type="compositionally biased region" description="Basic and acidic residues" evidence="1">
    <location>
        <begin position="60"/>
        <end position="72"/>
    </location>
</feature>
<protein>
    <submittedName>
        <fullName evidence="2">Uncharacterized protein</fullName>
    </submittedName>
</protein>
<feature type="region of interest" description="Disordered" evidence="1">
    <location>
        <begin position="1"/>
        <end position="89"/>
    </location>
</feature>
<comment type="caution">
    <text evidence="2">The sequence shown here is derived from an EMBL/GenBank/DDBJ whole genome shotgun (WGS) entry which is preliminary data.</text>
</comment>
<organism evidence="2 3">
    <name type="scientific">Rubellimicrobium rubrum</name>
    <dbReference type="NCBI Taxonomy" id="2585369"/>
    <lineage>
        <taxon>Bacteria</taxon>
        <taxon>Pseudomonadati</taxon>
        <taxon>Pseudomonadota</taxon>
        <taxon>Alphaproteobacteria</taxon>
        <taxon>Rhodobacterales</taxon>
        <taxon>Roseobacteraceae</taxon>
        <taxon>Rubellimicrobium</taxon>
    </lineage>
</organism>
<dbReference type="EMBL" id="VDFU01000002">
    <property type="protein sequence ID" value="TNC52309.1"/>
    <property type="molecule type" value="Genomic_DNA"/>
</dbReference>
<evidence type="ECO:0000256" key="1">
    <source>
        <dbReference type="SAM" id="MobiDB-lite"/>
    </source>
</evidence>
<sequence length="89" mass="9473">MAHASRKHFGPGAHGKGDGTGALTTADTADIPDNMILSNRDKAQHSDQRGLDSKAVQTEQYRDHASNRRIEDDTVANGGADLDDGEEDA</sequence>
<dbReference type="RefSeq" id="WP_139074993.1">
    <property type="nucleotide sequence ID" value="NZ_VDFU01000002.1"/>
</dbReference>
<evidence type="ECO:0000313" key="3">
    <source>
        <dbReference type="Proteomes" id="UP000305887"/>
    </source>
</evidence>
<dbReference type="AlphaFoldDB" id="A0A5C4N266"/>
<keyword evidence="3" id="KW-1185">Reference proteome</keyword>
<gene>
    <name evidence="2" type="ORF">FHG66_01845</name>
</gene>
<reference evidence="2 3" key="1">
    <citation type="submission" date="2019-06" db="EMBL/GenBank/DDBJ databases">
        <title>YIM 131921 draft genome.</title>
        <authorList>
            <person name="Jiang L."/>
        </authorList>
    </citation>
    <scope>NUCLEOTIDE SEQUENCE [LARGE SCALE GENOMIC DNA]</scope>
    <source>
        <strain evidence="2 3">YIM 131921</strain>
    </source>
</reference>